<dbReference type="Proteomes" id="UP000076502">
    <property type="component" value="Unassembled WGS sequence"/>
</dbReference>
<dbReference type="AlphaFoldDB" id="A0A154PET2"/>
<feature type="region of interest" description="Disordered" evidence="1">
    <location>
        <begin position="31"/>
        <end position="65"/>
    </location>
</feature>
<keyword evidence="3" id="KW-1185">Reference proteome</keyword>
<evidence type="ECO:0000313" key="2">
    <source>
        <dbReference type="EMBL" id="KZC10342.1"/>
    </source>
</evidence>
<accession>A0A154PET2</accession>
<dbReference type="STRING" id="178035.A0A154PET2"/>
<reference evidence="2 3" key="1">
    <citation type="submission" date="2015-07" db="EMBL/GenBank/DDBJ databases">
        <title>The genome of Dufourea novaeangliae.</title>
        <authorList>
            <person name="Pan H."/>
            <person name="Kapheim K."/>
        </authorList>
    </citation>
    <scope>NUCLEOTIDE SEQUENCE [LARGE SCALE GENOMIC DNA]</scope>
    <source>
        <strain evidence="2">0120121106</strain>
        <tissue evidence="2">Whole body</tissue>
    </source>
</reference>
<feature type="compositionally biased region" description="Polar residues" evidence="1">
    <location>
        <begin position="218"/>
        <end position="233"/>
    </location>
</feature>
<organism evidence="2 3">
    <name type="scientific">Dufourea novaeangliae</name>
    <name type="common">Sweat bee</name>
    <dbReference type="NCBI Taxonomy" id="178035"/>
    <lineage>
        <taxon>Eukaryota</taxon>
        <taxon>Metazoa</taxon>
        <taxon>Ecdysozoa</taxon>
        <taxon>Arthropoda</taxon>
        <taxon>Hexapoda</taxon>
        <taxon>Insecta</taxon>
        <taxon>Pterygota</taxon>
        <taxon>Neoptera</taxon>
        <taxon>Endopterygota</taxon>
        <taxon>Hymenoptera</taxon>
        <taxon>Apocrita</taxon>
        <taxon>Aculeata</taxon>
        <taxon>Apoidea</taxon>
        <taxon>Anthophila</taxon>
        <taxon>Halictidae</taxon>
        <taxon>Rophitinae</taxon>
        <taxon>Dufourea</taxon>
    </lineage>
</organism>
<feature type="compositionally biased region" description="Polar residues" evidence="1">
    <location>
        <begin position="172"/>
        <end position="191"/>
    </location>
</feature>
<sequence length="233" mass="25574">MHPASDTGRIREICIEGVPLPVPADYAMQNEQEKRASSVRGPDSPLSSDLALDKPRPIPSPRNLDMIRNRDLTSSVSELTVPEHCGPKIIAVGNSEHDQQKVHLSPFCFTWVSTPVTKPECFTDCCRQIHPLYGEKAGLLGYCDPVGNAENFPPAPNIVVEGGRIEFVRPSQDGTTTPRRNTMSRGSQTFNDESEKSDPAKRTNWSPKRSECPGYDSILQSVSPTGPSISTCR</sequence>
<feature type="region of interest" description="Disordered" evidence="1">
    <location>
        <begin position="169"/>
        <end position="233"/>
    </location>
</feature>
<name>A0A154PET2_DUFNO</name>
<evidence type="ECO:0000256" key="1">
    <source>
        <dbReference type="SAM" id="MobiDB-lite"/>
    </source>
</evidence>
<proteinExistence type="predicted"/>
<protein>
    <submittedName>
        <fullName evidence="2">Uncharacterized protein</fullName>
    </submittedName>
</protein>
<evidence type="ECO:0000313" key="3">
    <source>
        <dbReference type="Proteomes" id="UP000076502"/>
    </source>
</evidence>
<gene>
    <name evidence="2" type="ORF">WN55_01458</name>
</gene>
<dbReference type="OrthoDB" id="8930856at2759"/>
<dbReference type="EMBL" id="KQ434889">
    <property type="protein sequence ID" value="KZC10342.1"/>
    <property type="molecule type" value="Genomic_DNA"/>
</dbReference>